<dbReference type="InterPro" id="IPR036890">
    <property type="entry name" value="HATPase_C_sf"/>
</dbReference>
<dbReference type="CDD" id="cd00082">
    <property type="entry name" value="HisKA"/>
    <property type="match status" value="1"/>
</dbReference>
<dbReference type="SMART" id="SM00388">
    <property type="entry name" value="HisKA"/>
    <property type="match status" value="1"/>
</dbReference>
<evidence type="ECO:0000256" key="8">
    <source>
        <dbReference type="SAM" id="Phobius"/>
    </source>
</evidence>
<feature type="transmembrane region" description="Helical" evidence="8">
    <location>
        <begin position="12"/>
        <end position="30"/>
    </location>
</feature>
<keyword evidence="5 8" id="KW-0812">Transmembrane</keyword>
<dbReference type="InterPro" id="IPR003594">
    <property type="entry name" value="HATPase_dom"/>
</dbReference>
<dbReference type="SUPFAM" id="SSF47384">
    <property type="entry name" value="Homodimeric domain of signal transducing histidine kinase"/>
    <property type="match status" value="1"/>
</dbReference>
<keyword evidence="6" id="KW-0418">Kinase</keyword>
<evidence type="ECO:0000256" key="6">
    <source>
        <dbReference type="ARBA" id="ARBA00022777"/>
    </source>
</evidence>
<gene>
    <name evidence="10" type="ORF">ATO12_03415</name>
</gene>
<dbReference type="AlphaFoldDB" id="A0A023C0K7"/>
<comment type="caution">
    <text evidence="10">The sequence shown here is derived from an EMBL/GenBank/DDBJ whole genome shotgun (WGS) entry which is preliminary data.</text>
</comment>
<dbReference type="PROSITE" id="PS50109">
    <property type="entry name" value="HIS_KIN"/>
    <property type="match status" value="1"/>
</dbReference>
<dbReference type="GO" id="GO:0000155">
    <property type="term" value="F:phosphorelay sensor kinase activity"/>
    <property type="evidence" value="ECO:0007669"/>
    <property type="project" value="InterPro"/>
</dbReference>
<sequence>MKLLSLSNRYYFTGLFIVSLVGGLSSYFVIRRTVNSEFNDKLFAAKEELIDELYRHDELLSSYSLNIGDNIVIQKVDKDPKIQTFIKDTVLFNEYQNEEMNYRQITFSDKVRDNFYVFSITKSLLSTEDLIRGVTQVIALITALFFITMLVLSNIVSQRIWIPFYNTLSQIKDFNVKKPKPLSFSETNIIEFKELNSALELMTNQVTKDYKNLKEYTENTSHEIQTPLAIIKNKMELLMQDKNLSEHQISILGQVYESTGRLSKLKDNLSLLSKIDNNQFIDTSKLIVAEYLKKKIGRVKELLDIKNIEVILDFKENPSIEINETMAYVLFNNLISNAIKHNIESGKIVMTLTNAYFEIKNTGEPLEISEEELFGRFKKSGNRPDSSGLGLSLVYRIVDYYNFSISYKNTDIWHKITLKF</sequence>
<keyword evidence="8" id="KW-0472">Membrane</keyword>
<evidence type="ECO:0000313" key="10">
    <source>
        <dbReference type="EMBL" id="EZH75851.1"/>
    </source>
</evidence>
<evidence type="ECO:0000259" key="9">
    <source>
        <dbReference type="PROSITE" id="PS50109"/>
    </source>
</evidence>
<dbReference type="Gene3D" id="1.10.287.130">
    <property type="match status" value="1"/>
</dbReference>
<dbReference type="InterPro" id="IPR036097">
    <property type="entry name" value="HisK_dim/P_sf"/>
</dbReference>
<reference evidence="10 11" key="1">
    <citation type="submission" date="2014-04" db="EMBL/GenBank/DDBJ databases">
        <title>Aquimarina sp. 22II-S11-z7 Genome Sequencing.</title>
        <authorList>
            <person name="Lai Q."/>
        </authorList>
    </citation>
    <scope>NUCLEOTIDE SEQUENCE [LARGE SCALE GENOMIC DNA]</scope>
    <source>
        <strain evidence="10 11">22II-S11-z7</strain>
    </source>
</reference>
<protein>
    <recommendedName>
        <fullName evidence="2">histidine kinase</fullName>
        <ecNumber evidence="2">2.7.13.3</ecNumber>
    </recommendedName>
</protein>
<dbReference type="PANTHER" id="PTHR45436:SF5">
    <property type="entry name" value="SENSOR HISTIDINE KINASE TRCS"/>
    <property type="match status" value="1"/>
</dbReference>
<evidence type="ECO:0000256" key="1">
    <source>
        <dbReference type="ARBA" id="ARBA00000085"/>
    </source>
</evidence>
<evidence type="ECO:0000256" key="2">
    <source>
        <dbReference type="ARBA" id="ARBA00012438"/>
    </source>
</evidence>
<dbReference type="RefSeq" id="WP_034238618.1">
    <property type="nucleotide sequence ID" value="NZ_AQRA01000001.1"/>
</dbReference>
<accession>A0A023C0K7</accession>
<evidence type="ECO:0000256" key="4">
    <source>
        <dbReference type="ARBA" id="ARBA00022679"/>
    </source>
</evidence>
<dbReference type="SUPFAM" id="SSF55874">
    <property type="entry name" value="ATPase domain of HSP90 chaperone/DNA topoisomerase II/histidine kinase"/>
    <property type="match status" value="1"/>
</dbReference>
<dbReference type="SMART" id="SM00387">
    <property type="entry name" value="HATPase_c"/>
    <property type="match status" value="1"/>
</dbReference>
<dbReference type="EMBL" id="AQRA01000001">
    <property type="protein sequence ID" value="EZH75851.1"/>
    <property type="molecule type" value="Genomic_DNA"/>
</dbReference>
<dbReference type="CDD" id="cd00075">
    <property type="entry name" value="HATPase"/>
    <property type="match status" value="1"/>
</dbReference>
<dbReference type="PANTHER" id="PTHR45436">
    <property type="entry name" value="SENSOR HISTIDINE KINASE YKOH"/>
    <property type="match status" value="1"/>
</dbReference>
<dbReference type="InterPro" id="IPR050428">
    <property type="entry name" value="TCS_sensor_his_kinase"/>
</dbReference>
<dbReference type="InterPro" id="IPR003661">
    <property type="entry name" value="HisK_dim/P_dom"/>
</dbReference>
<evidence type="ECO:0000256" key="5">
    <source>
        <dbReference type="ARBA" id="ARBA00022692"/>
    </source>
</evidence>
<proteinExistence type="predicted"/>
<organism evidence="10 11">
    <name type="scientific">Aquimarina atlantica</name>
    <dbReference type="NCBI Taxonomy" id="1317122"/>
    <lineage>
        <taxon>Bacteria</taxon>
        <taxon>Pseudomonadati</taxon>
        <taxon>Bacteroidota</taxon>
        <taxon>Flavobacteriia</taxon>
        <taxon>Flavobacteriales</taxon>
        <taxon>Flavobacteriaceae</taxon>
        <taxon>Aquimarina</taxon>
    </lineage>
</organism>
<evidence type="ECO:0000313" key="11">
    <source>
        <dbReference type="Proteomes" id="UP000023541"/>
    </source>
</evidence>
<dbReference type="GO" id="GO:0005886">
    <property type="term" value="C:plasma membrane"/>
    <property type="evidence" value="ECO:0007669"/>
    <property type="project" value="TreeGrafter"/>
</dbReference>
<comment type="catalytic activity">
    <reaction evidence="1">
        <text>ATP + protein L-histidine = ADP + protein N-phospho-L-histidine.</text>
        <dbReference type="EC" id="2.7.13.3"/>
    </reaction>
</comment>
<dbReference type="InterPro" id="IPR005467">
    <property type="entry name" value="His_kinase_dom"/>
</dbReference>
<dbReference type="Pfam" id="PF00512">
    <property type="entry name" value="HisKA"/>
    <property type="match status" value="1"/>
</dbReference>
<keyword evidence="11" id="KW-1185">Reference proteome</keyword>
<keyword evidence="7 8" id="KW-1133">Transmembrane helix</keyword>
<feature type="domain" description="Histidine kinase" evidence="9">
    <location>
        <begin position="219"/>
        <end position="420"/>
    </location>
</feature>
<dbReference type="Proteomes" id="UP000023541">
    <property type="component" value="Unassembled WGS sequence"/>
</dbReference>
<feature type="transmembrane region" description="Helical" evidence="8">
    <location>
        <begin position="133"/>
        <end position="152"/>
    </location>
</feature>
<dbReference type="eggNOG" id="COG0642">
    <property type="taxonomic scope" value="Bacteria"/>
</dbReference>
<dbReference type="Gene3D" id="3.30.565.10">
    <property type="entry name" value="Histidine kinase-like ATPase, C-terminal domain"/>
    <property type="match status" value="1"/>
</dbReference>
<keyword evidence="3" id="KW-0597">Phosphoprotein</keyword>
<keyword evidence="4" id="KW-0808">Transferase</keyword>
<name>A0A023C0K7_9FLAO</name>
<dbReference type="OrthoDB" id="9808408at2"/>
<dbReference type="STRING" id="1317122.ATO12_03415"/>
<evidence type="ECO:0000256" key="3">
    <source>
        <dbReference type="ARBA" id="ARBA00022553"/>
    </source>
</evidence>
<evidence type="ECO:0000256" key="7">
    <source>
        <dbReference type="ARBA" id="ARBA00022989"/>
    </source>
</evidence>
<dbReference type="EC" id="2.7.13.3" evidence="2"/>
<dbReference type="Pfam" id="PF02518">
    <property type="entry name" value="HATPase_c"/>
    <property type="match status" value="1"/>
</dbReference>